<dbReference type="AlphaFoldDB" id="A0A1H2BP83"/>
<evidence type="ECO:0000256" key="1">
    <source>
        <dbReference type="SAM" id="MobiDB-lite"/>
    </source>
</evidence>
<gene>
    <name evidence="2" type="ORF">SAMN05444158_7357</name>
</gene>
<organism evidence="2 3">
    <name type="scientific">Bradyrhizobium canariense</name>
    <dbReference type="NCBI Taxonomy" id="255045"/>
    <lineage>
        <taxon>Bacteria</taxon>
        <taxon>Pseudomonadati</taxon>
        <taxon>Pseudomonadota</taxon>
        <taxon>Alphaproteobacteria</taxon>
        <taxon>Hyphomicrobiales</taxon>
        <taxon>Nitrobacteraceae</taxon>
        <taxon>Bradyrhizobium</taxon>
    </lineage>
</organism>
<evidence type="ECO:0000313" key="3">
    <source>
        <dbReference type="Proteomes" id="UP000243904"/>
    </source>
</evidence>
<accession>A0A1H2BP83</accession>
<feature type="region of interest" description="Disordered" evidence="1">
    <location>
        <begin position="24"/>
        <end position="47"/>
    </location>
</feature>
<reference evidence="3" key="1">
    <citation type="submission" date="2016-10" db="EMBL/GenBank/DDBJ databases">
        <authorList>
            <person name="Varghese N."/>
            <person name="Submissions S."/>
        </authorList>
    </citation>
    <scope>NUCLEOTIDE SEQUENCE [LARGE SCALE GENOMIC DNA]</scope>
    <source>
        <strain evidence="3">GAS369</strain>
    </source>
</reference>
<keyword evidence="3" id="KW-1185">Reference proteome</keyword>
<evidence type="ECO:0000313" key="2">
    <source>
        <dbReference type="EMBL" id="SDT59576.1"/>
    </source>
</evidence>
<name>A0A1H2BP83_9BRAD</name>
<dbReference type="Proteomes" id="UP000243904">
    <property type="component" value="Chromosome I"/>
</dbReference>
<sequence length="358" mass="40559">MHELPKRERGSFGQGHFAVNLNSESVSGHEKDVSPIARAGHPARGLRSGTDKQAVAFFTHVFNPAIELRYRKLKEELGSRAQIFIFAPLGTSVPHQYLDETYFFDYDSLRSGAVRVNGDKIIPGNVHLAQLDFYRHHPGFDYYWFIEYDVVFTGDWATLLAAVENDPADLLAAHVRSLEEEPAWPWWETLELPGCSLSQAEWLRAFFPVYRISNDGLRSVDEHVKLGWSGHFEGLIPCIIRAASLSISDLGGSGRWTPQDRRHRFYSSFSSDAGVSLNAGTHRHRPPLQLPLVRRNTIFHPVKAGSAEQKKGVVEFVKHQYLRELPVRCAISLYYNLLSLWPLPHKTEKSIKESTDVG</sequence>
<dbReference type="EMBL" id="LT629750">
    <property type="protein sequence ID" value="SDT59576.1"/>
    <property type="molecule type" value="Genomic_DNA"/>
</dbReference>
<protein>
    <submittedName>
        <fullName evidence="2">Uncharacterized protein</fullName>
    </submittedName>
</protein>
<proteinExistence type="predicted"/>